<feature type="transmembrane region" description="Helical" evidence="6">
    <location>
        <begin position="92"/>
        <end position="111"/>
    </location>
</feature>
<feature type="transmembrane region" description="Helical" evidence="6">
    <location>
        <begin position="12"/>
        <end position="38"/>
    </location>
</feature>
<dbReference type="InterPro" id="IPR051461">
    <property type="entry name" value="UPF0750_membrane"/>
</dbReference>
<dbReference type="STRING" id="322095.HMPREF3185_00857"/>
<dbReference type="PANTHER" id="PTHR33545">
    <property type="entry name" value="UPF0750 MEMBRANE PROTEIN YITT-RELATED"/>
    <property type="match status" value="1"/>
</dbReference>
<dbReference type="GO" id="GO:0005886">
    <property type="term" value="C:plasma membrane"/>
    <property type="evidence" value="ECO:0007669"/>
    <property type="project" value="UniProtKB-SubCell"/>
</dbReference>
<keyword evidence="4 6" id="KW-1133">Transmembrane helix</keyword>
<evidence type="ECO:0000256" key="6">
    <source>
        <dbReference type="SAM" id="Phobius"/>
    </source>
</evidence>
<sequence>MPTAPTTKKQLLLDAFLIVFGSFILAIGYSLFLAPAHISPGGVYGLALVIREVARSLFGLELGLGTIALVFNIPLFLLAMKGLGKITAVKTVVTFVLVALFSDLIETWSGGRPLVEESILCSFYGGALLGVSVWMIFTAQSTCAGTDTLARVLSRAFNTKVSTLIMLIDSLIVLLGLWVFQDWRVPLYSWIAIFVYSKVVDALQPQNPHKSVFIISDKTQELREVLIGQVGVRGTFLHGQGMYSGTPREVLFIIIERKHFAMLKKLVKDLDPKAFITTADASNDSMPLLP</sequence>
<dbReference type="EMBL" id="LSDK01000057">
    <property type="protein sequence ID" value="KXB76746.1"/>
    <property type="molecule type" value="Genomic_DNA"/>
</dbReference>
<reference evidence="9" key="1">
    <citation type="submission" date="2016-01" db="EMBL/GenBank/DDBJ databases">
        <authorList>
            <person name="Mitreva M."/>
            <person name="Pepin K.H."/>
            <person name="Mihindukulasuriya K.A."/>
            <person name="Fulton R."/>
            <person name="Fronick C."/>
            <person name="O'Laughlin M."/>
            <person name="Miner T."/>
            <person name="Herter B."/>
            <person name="Rosa B.A."/>
            <person name="Cordes M."/>
            <person name="Tomlinson C."/>
            <person name="Wollam A."/>
            <person name="Palsikar V.B."/>
            <person name="Mardis E.R."/>
            <person name="Wilson R.K."/>
        </authorList>
    </citation>
    <scope>NUCLEOTIDE SEQUENCE [LARGE SCALE GENOMIC DNA]</scope>
    <source>
        <strain evidence="9">KA00683</strain>
    </source>
</reference>
<keyword evidence="2" id="KW-1003">Cell membrane</keyword>
<evidence type="ECO:0000313" key="9">
    <source>
        <dbReference type="Proteomes" id="UP000070224"/>
    </source>
</evidence>
<evidence type="ECO:0000256" key="5">
    <source>
        <dbReference type="ARBA" id="ARBA00023136"/>
    </source>
</evidence>
<evidence type="ECO:0000256" key="3">
    <source>
        <dbReference type="ARBA" id="ARBA00022692"/>
    </source>
</evidence>
<accession>A0A134B9X3</accession>
<dbReference type="Gene3D" id="3.30.70.120">
    <property type="match status" value="1"/>
</dbReference>
<feature type="transmembrane region" description="Helical" evidence="6">
    <location>
        <begin position="58"/>
        <end position="80"/>
    </location>
</feature>
<feature type="transmembrane region" description="Helical" evidence="6">
    <location>
        <begin position="161"/>
        <end position="181"/>
    </location>
</feature>
<dbReference type="Proteomes" id="UP000070224">
    <property type="component" value="Unassembled WGS sequence"/>
</dbReference>
<organism evidence="8 9">
    <name type="scientific">Porphyromonas somerae</name>
    <dbReference type="NCBI Taxonomy" id="322095"/>
    <lineage>
        <taxon>Bacteria</taxon>
        <taxon>Pseudomonadati</taxon>
        <taxon>Bacteroidota</taxon>
        <taxon>Bacteroidia</taxon>
        <taxon>Bacteroidales</taxon>
        <taxon>Porphyromonadaceae</taxon>
        <taxon>Porphyromonas</taxon>
    </lineage>
</organism>
<evidence type="ECO:0000313" key="8">
    <source>
        <dbReference type="EMBL" id="KXB76746.1"/>
    </source>
</evidence>
<keyword evidence="3 6" id="KW-0812">Transmembrane</keyword>
<dbReference type="AlphaFoldDB" id="A0A134B9X3"/>
<feature type="domain" description="DUF2179" evidence="7">
    <location>
        <begin position="235"/>
        <end position="282"/>
    </location>
</feature>
<dbReference type="Pfam" id="PF02588">
    <property type="entry name" value="YitT_membrane"/>
    <property type="match status" value="1"/>
</dbReference>
<dbReference type="PIRSF" id="PIRSF006483">
    <property type="entry name" value="Membrane_protein_YitT"/>
    <property type="match status" value="1"/>
</dbReference>
<gene>
    <name evidence="8" type="ORF">HMPREF3185_00857</name>
</gene>
<comment type="caution">
    <text evidence="8">The sequence shown here is derived from an EMBL/GenBank/DDBJ whole genome shotgun (WGS) entry which is preliminary data.</text>
</comment>
<evidence type="ECO:0000256" key="2">
    <source>
        <dbReference type="ARBA" id="ARBA00022475"/>
    </source>
</evidence>
<keyword evidence="5 6" id="KW-0472">Membrane</keyword>
<name>A0A134B9X3_9PORP</name>
<dbReference type="InterPro" id="IPR015867">
    <property type="entry name" value="N-reg_PII/ATP_PRibTrfase_C"/>
</dbReference>
<dbReference type="OrthoDB" id="1422399at2"/>
<dbReference type="InterPro" id="IPR003740">
    <property type="entry name" value="YitT"/>
</dbReference>
<feature type="transmembrane region" description="Helical" evidence="6">
    <location>
        <begin position="123"/>
        <end position="140"/>
    </location>
</feature>
<dbReference type="PANTHER" id="PTHR33545:SF5">
    <property type="entry name" value="UPF0750 MEMBRANE PROTEIN YITT"/>
    <property type="match status" value="1"/>
</dbReference>
<evidence type="ECO:0000256" key="4">
    <source>
        <dbReference type="ARBA" id="ARBA00022989"/>
    </source>
</evidence>
<evidence type="ECO:0000256" key="1">
    <source>
        <dbReference type="ARBA" id="ARBA00004651"/>
    </source>
</evidence>
<dbReference type="PATRIC" id="fig|322095.3.peg.845"/>
<proteinExistence type="predicted"/>
<comment type="subcellular location">
    <subcellularLocation>
        <location evidence="1">Cell membrane</location>
        <topology evidence="1">Multi-pass membrane protein</topology>
    </subcellularLocation>
</comment>
<evidence type="ECO:0000259" key="7">
    <source>
        <dbReference type="Pfam" id="PF10035"/>
    </source>
</evidence>
<protein>
    <recommendedName>
        <fullName evidence="7">DUF2179 domain-containing protein</fullName>
    </recommendedName>
</protein>
<dbReference type="CDD" id="cd16380">
    <property type="entry name" value="YitT_C"/>
    <property type="match status" value="1"/>
</dbReference>
<dbReference type="InterPro" id="IPR019264">
    <property type="entry name" value="DUF2179"/>
</dbReference>
<dbReference type="Pfam" id="PF10035">
    <property type="entry name" value="DUF2179"/>
    <property type="match status" value="1"/>
</dbReference>
<keyword evidence="9" id="KW-1185">Reference proteome</keyword>
<dbReference type="RefSeq" id="WP_060935251.1">
    <property type="nucleotide sequence ID" value="NZ_KQ960437.1"/>
</dbReference>